<sequence>MSGTTWSPAPRKRAGLMLLALLATTVPAAAKPSDVGDGGVPSFYRWSGALPNEAGVVLAEELLPDEFSVATAGKAVRILYTARDGITDKGVVPVSAALFLPRGAPPEGGWPVMAWAHGTTGIADICAPSARPRGERDSRYIASWLDAGFAVVASDYQGLGTPGIHPYSNYRASSYSLLDSARAIIGGRYGAANAVVLVGQSQGAGTVVAAAGYAPSYAPDLQVRGVVATGAPNLSREAIESGLASSATDVMVTGAYAMIGYELTRTHADLDADAVFTEQGREIEAMVGSACLPDLMKAAAARNLDPSKAFRPGMLKRLWDTDVDLRSFPTLDLAPPVFFGIGAADTAALPMTTLALVNDLCSRGNVVEAHIYRDKDHSGVVNAAAPDAIVFAKAVLEGRPLAATCKP</sequence>
<keyword evidence="3" id="KW-1185">Reference proteome</keyword>
<dbReference type="EMBL" id="CP013344">
    <property type="protein sequence ID" value="AMU87994.1"/>
    <property type="molecule type" value="Genomic_DNA"/>
</dbReference>
<feature type="chain" id="PRO_5041920479" description="Secretory lipase" evidence="1">
    <location>
        <begin position="31"/>
        <end position="407"/>
    </location>
</feature>
<dbReference type="PIRSF" id="PIRSF029171">
    <property type="entry name" value="Esterase_LipA"/>
    <property type="match status" value="1"/>
</dbReference>
<evidence type="ECO:0000256" key="1">
    <source>
        <dbReference type="SAM" id="SignalP"/>
    </source>
</evidence>
<proteinExistence type="predicted"/>
<feature type="signal peptide" evidence="1">
    <location>
        <begin position="1"/>
        <end position="30"/>
    </location>
</feature>
<dbReference type="RefSeq" id="WP_054724754.1">
    <property type="nucleotide sequence ID" value="NZ_CP009429.1"/>
</dbReference>
<evidence type="ECO:0000313" key="3">
    <source>
        <dbReference type="Proteomes" id="UP000076088"/>
    </source>
</evidence>
<organism evidence="2 3">
    <name type="scientific">Sphingopyxis macrogoltabida</name>
    <name type="common">Sphingomonas macrogoltabidus</name>
    <dbReference type="NCBI Taxonomy" id="33050"/>
    <lineage>
        <taxon>Bacteria</taxon>
        <taxon>Pseudomonadati</taxon>
        <taxon>Pseudomonadota</taxon>
        <taxon>Alphaproteobacteria</taxon>
        <taxon>Sphingomonadales</taxon>
        <taxon>Sphingomonadaceae</taxon>
        <taxon>Sphingopyxis</taxon>
    </lineage>
</organism>
<name>A0AAC9AU53_SPHMC</name>
<dbReference type="Proteomes" id="UP000076088">
    <property type="component" value="Chromosome"/>
</dbReference>
<gene>
    <name evidence="2" type="ORF">ATM17_02875</name>
</gene>
<dbReference type="PANTHER" id="PTHR34853:SF1">
    <property type="entry name" value="LIPASE 5"/>
    <property type="match status" value="1"/>
</dbReference>
<dbReference type="Gene3D" id="3.40.50.1820">
    <property type="entry name" value="alpha/beta hydrolase"/>
    <property type="match status" value="2"/>
</dbReference>
<reference evidence="2 3" key="2">
    <citation type="journal article" date="2016" name="Genome Announc.">
        <title>Complete Genome Sequence of Sphingopyxis macrogoltabida Strain 203N (NBRC 111659), a Polyethylene Glycol Degrader.</title>
        <authorList>
            <person name="Ohtsubo Y."/>
            <person name="Nonoyama S."/>
            <person name="Nagata Y."/>
            <person name="Numata M."/>
            <person name="Tsuchikane K."/>
            <person name="Hosoyama A."/>
            <person name="Yamazoe A."/>
            <person name="Tsuda M."/>
            <person name="Fujita N."/>
            <person name="Kawai F."/>
        </authorList>
    </citation>
    <scope>NUCLEOTIDE SEQUENCE [LARGE SCALE GENOMIC DNA]</scope>
    <source>
        <strain evidence="2 3">203N</strain>
    </source>
</reference>
<dbReference type="GO" id="GO:0016042">
    <property type="term" value="P:lipid catabolic process"/>
    <property type="evidence" value="ECO:0007669"/>
    <property type="project" value="InterPro"/>
</dbReference>
<dbReference type="GO" id="GO:0004806">
    <property type="term" value="F:triacylglycerol lipase activity"/>
    <property type="evidence" value="ECO:0007669"/>
    <property type="project" value="InterPro"/>
</dbReference>
<accession>A0AAC9AU53</accession>
<dbReference type="SUPFAM" id="SSF53474">
    <property type="entry name" value="alpha/beta-Hydrolases"/>
    <property type="match status" value="1"/>
</dbReference>
<dbReference type="AlphaFoldDB" id="A0AAC9AU53"/>
<dbReference type="Pfam" id="PF03583">
    <property type="entry name" value="LIP"/>
    <property type="match status" value="1"/>
</dbReference>
<keyword evidence="1" id="KW-0732">Signal</keyword>
<evidence type="ECO:0008006" key="4">
    <source>
        <dbReference type="Google" id="ProtNLM"/>
    </source>
</evidence>
<evidence type="ECO:0000313" key="2">
    <source>
        <dbReference type="EMBL" id="AMU87994.1"/>
    </source>
</evidence>
<dbReference type="InterPro" id="IPR005152">
    <property type="entry name" value="Lipase_secreted"/>
</dbReference>
<dbReference type="InterPro" id="IPR029058">
    <property type="entry name" value="AB_hydrolase_fold"/>
</dbReference>
<reference evidence="3" key="1">
    <citation type="submission" date="2015-11" db="EMBL/GenBank/DDBJ databases">
        <title>Complete genome sequence of a polyethylene-glycol degrader Sphingopyxis macrogoltabida 203N (NBRC 111659).</title>
        <authorList>
            <person name="Yoshiyuki O."/>
            <person name="Shouta N."/>
            <person name="Nagata Y."/>
            <person name="Numata M."/>
            <person name="Tsuchikane K."/>
            <person name="Hosoyama A."/>
            <person name="Yamazoe A."/>
            <person name="Tsuda M."/>
            <person name="Fujita N."/>
            <person name="Kawai F."/>
        </authorList>
    </citation>
    <scope>NUCLEOTIDE SEQUENCE [LARGE SCALE GENOMIC DNA]</scope>
    <source>
        <strain evidence="3">203N</strain>
    </source>
</reference>
<dbReference type="PANTHER" id="PTHR34853">
    <property type="match status" value="1"/>
</dbReference>
<protein>
    <recommendedName>
        <fullName evidence="4">Secretory lipase</fullName>
    </recommendedName>
</protein>